<dbReference type="Proteomes" id="UP001281447">
    <property type="component" value="Unassembled WGS sequence"/>
</dbReference>
<organism evidence="2 3">
    <name type="scientific">Tigheibacillus halophilus</name>
    <dbReference type="NCBI Taxonomy" id="361280"/>
    <lineage>
        <taxon>Bacteria</taxon>
        <taxon>Bacillati</taxon>
        <taxon>Bacillota</taxon>
        <taxon>Bacilli</taxon>
        <taxon>Bacillales</taxon>
        <taxon>Bacillaceae</taxon>
        <taxon>Tigheibacillus</taxon>
    </lineage>
</organism>
<keyword evidence="1" id="KW-1133">Transmembrane helix</keyword>
<keyword evidence="3" id="KW-1185">Reference proteome</keyword>
<proteinExistence type="predicted"/>
<evidence type="ECO:0000256" key="1">
    <source>
        <dbReference type="SAM" id="Phobius"/>
    </source>
</evidence>
<dbReference type="EMBL" id="JAWDIP010000003">
    <property type="protein sequence ID" value="MDY0395148.1"/>
    <property type="molecule type" value="Genomic_DNA"/>
</dbReference>
<reference evidence="2 3" key="1">
    <citation type="submission" date="2023-10" db="EMBL/GenBank/DDBJ databases">
        <title>Virgibacillus halophilus 5B73C genome.</title>
        <authorList>
            <person name="Miliotis G."/>
            <person name="Sengupta P."/>
            <person name="Hameed A."/>
            <person name="Chuvochina M."/>
            <person name="Mcdonagh F."/>
            <person name="Simpson A.C."/>
            <person name="Singh N.K."/>
            <person name="Rekha P.D."/>
            <person name="Raman K."/>
            <person name="Hugenholtz P."/>
            <person name="Venkateswaran K."/>
        </authorList>
    </citation>
    <scope>NUCLEOTIDE SEQUENCE [LARGE SCALE GENOMIC DNA]</scope>
    <source>
        <strain evidence="2 3">5B73C</strain>
    </source>
</reference>
<evidence type="ECO:0000313" key="3">
    <source>
        <dbReference type="Proteomes" id="UP001281447"/>
    </source>
</evidence>
<sequence>MLKAMKERRKTTFHYSEVTPIDYFIVSEIIRGELTDDPYIQEAAEIYHYYTEIESSTLQMIRYRMIKEKNGAGVIPVLVAAIPWLLFLFSKQLQEFLFQEGSLWWLLFLYPLSGFTRWRCHASFSGESMGSFSHSNDSRHIRGEEEFQMKLHATTCRQHFN</sequence>
<evidence type="ECO:0000313" key="2">
    <source>
        <dbReference type="EMBL" id="MDY0395148.1"/>
    </source>
</evidence>
<keyword evidence="1" id="KW-0472">Membrane</keyword>
<accession>A0ABU5C773</accession>
<keyword evidence="1" id="KW-0812">Transmembrane</keyword>
<comment type="caution">
    <text evidence="2">The sequence shown here is derived from an EMBL/GenBank/DDBJ whole genome shotgun (WGS) entry which is preliminary data.</text>
</comment>
<name>A0ABU5C773_9BACI</name>
<protein>
    <submittedName>
        <fullName evidence="2">Uncharacterized protein</fullName>
    </submittedName>
</protein>
<gene>
    <name evidence="2" type="ORF">RWE15_12865</name>
</gene>
<feature type="transmembrane region" description="Helical" evidence="1">
    <location>
        <begin position="70"/>
        <end position="90"/>
    </location>
</feature>